<accession>A0A644YPC9</accession>
<evidence type="ECO:0000259" key="1">
    <source>
        <dbReference type="SMART" id="SM00849"/>
    </source>
</evidence>
<reference evidence="2" key="1">
    <citation type="submission" date="2019-08" db="EMBL/GenBank/DDBJ databases">
        <authorList>
            <person name="Kucharzyk K."/>
            <person name="Murdoch R.W."/>
            <person name="Higgins S."/>
            <person name="Loffler F."/>
        </authorList>
    </citation>
    <scope>NUCLEOTIDE SEQUENCE</scope>
</reference>
<proteinExistence type="predicted"/>
<keyword evidence="2" id="KW-0378">Hydrolase</keyword>
<dbReference type="SMART" id="SM00849">
    <property type="entry name" value="Lactamase_B"/>
    <property type="match status" value="1"/>
</dbReference>
<dbReference type="SUPFAM" id="SSF56281">
    <property type="entry name" value="Metallo-hydrolase/oxidoreductase"/>
    <property type="match status" value="1"/>
</dbReference>
<dbReference type="InterPro" id="IPR036866">
    <property type="entry name" value="RibonucZ/Hydroxyglut_hydro"/>
</dbReference>
<dbReference type="InterPro" id="IPR050855">
    <property type="entry name" value="NDM-1-like"/>
</dbReference>
<name>A0A644YPC9_9ZZZZ</name>
<dbReference type="PANTHER" id="PTHR42951">
    <property type="entry name" value="METALLO-BETA-LACTAMASE DOMAIN-CONTAINING"/>
    <property type="match status" value="1"/>
</dbReference>
<dbReference type="PANTHER" id="PTHR42951:SF4">
    <property type="entry name" value="ACYL-COENZYME A THIOESTERASE MBLAC2"/>
    <property type="match status" value="1"/>
</dbReference>
<dbReference type="AlphaFoldDB" id="A0A644YPC9"/>
<dbReference type="GO" id="GO:0004416">
    <property type="term" value="F:hydroxyacylglutathione hydrolase activity"/>
    <property type="evidence" value="ECO:0007669"/>
    <property type="project" value="UniProtKB-EC"/>
</dbReference>
<protein>
    <submittedName>
        <fullName evidence="2">Hydroxyacylglutathione hydrolase</fullName>
        <ecNumber evidence="2">3.1.2.6</ecNumber>
    </submittedName>
</protein>
<dbReference type="Pfam" id="PF00753">
    <property type="entry name" value="Lactamase_B"/>
    <property type="match status" value="1"/>
</dbReference>
<dbReference type="EC" id="3.1.2.6" evidence="2"/>
<dbReference type="CDD" id="cd16282">
    <property type="entry name" value="metallo-hydrolase-like_MBL-fold"/>
    <property type="match status" value="1"/>
</dbReference>
<dbReference type="EMBL" id="VSSQ01005797">
    <property type="protein sequence ID" value="MPM30482.1"/>
    <property type="molecule type" value="Genomic_DNA"/>
</dbReference>
<gene>
    <name evidence="2" type="primary">gloB_28</name>
    <name evidence="2" type="ORF">SDC9_77032</name>
</gene>
<comment type="caution">
    <text evidence="2">The sequence shown here is derived from an EMBL/GenBank/DDBJ whole genome shotgun (WGS) entry which is preliminary data.</text>
</comment>
<dbReference type="InterPro" id="IPR001279">
    <property type="entry name" value="Metallo-B-lactamas"/>
</dbReference>
<sequence>MQKLTKNVYTETKIRGCNPSIVLTREGSVFIDTAQWITTLLEMRAFALERGPIKALINTESHIDHIFGNHWFVGECPVIAHENLEKTFWKIPPAFNQTTYDYSVDIIRRQDPEGLPYMPAEKDYILNKPNVTFSDRMAFRLGDHDFKLYFTPGHSDANISVFVPQERTVFVGDTVFQGCQIWLHTVDFDALFQSLHFLSTLEVDYIVPGHGEVIGKKELKDQVAFLHDWLSAVATGIAKGWDKEECVKRISFADRCPVDIGQDDAMDYIQTCNVRVVYDYLMSKQ</sequence>
<dbReference type="Gene3D" id="3.60.15.10">
    <property type="entry name" value="Ribonuclease Z/Hydroxyacylglutathione hydrolase-like"/>
    <property type="match status" value="1"/>
</dbReference>
<feature type="domain" description="Metallo-beta-lactamase" evidence="1">
    <location>
        <begin position="16"/>
        <end position="210"/>
    </location>
</feature>
<evidence type="ECO:0000313" key="2">
    <source>
        <dbReference type="EMBL" id="MPM30482.1"/>
    </source>
</evidence>
<organism evidence="2">
    <name type="scientific">bioreactor metagenome</name>
    <dbReference type="NCBI Taxonomy" id="1076179"/>
    <lineage>
        <taxon>unclassified sequences</taxon>
        <taxon>metagenomes</taxon>
        <taxon>ecological metagenomes</taxon>
    </lineage>
</organism>